<evidence type="ECO:0000256" key="2">
    <source>
        <dbReference type="ARBA" id="ARBA00022475"/>
    </source>
</evidence>
<dbReference type="Proteomes" id="UP000824189">
    <property type="component" value="Unassembled WGS sequence"/>
</dbReference>
<evidence type="ECO:0000313" key="11">
    <source>
        <dbReference type="Proteomes" id="UP000824189"/>
    </source>
</evidence>
<dbReference type="InterPro" id="IPR050250">
    <property type="entry name" value="Macrolide_Exporter_MacB"/>
</dbReference>
<dbReference type="AlphaFoldDB" id="A0A9D1S136"/>
<keyword evidence="4 7" id="KW-1133">Transmembrane helix</keyword>
<comment type="caution">
    <text evidence="10">The sequence shown here is derived from an EMBL/GenBank/DDBJ whole genome shotgun (WGS) entry which is preliminary data.</text>
</comment>
<comment type="subcellular location">
    <subcellularLocation>
        <location evidence="1">Cell membrane</location>
        <topology evidence="1">Multi-pass membrane protein</topology>
    </subcellularLocation>
</comment>
<feature type="transmembrane region" description="Helical" evidence="7">
    <location>
        <begin position="812"/>
        <end position="835"/>
    </location>
</feature>
<organism evidence="10 11">
    <name type="scientific">Candidatus Corynebacterium gallistercoris</name>
    <dbReference type="NCBI Taxonomy" id="2838530"/>
    <lineage>
        <taxon>Bacteria</taxon>
        <taxon>Bacillati</taxon>
        <taxon>Actinomycetota</taxon>
        <taxon>Actinomycetes</taxon>
        <taxon>Mycobacteriales</taxon>
        <taxon>Corynebacteriaceae</taxon>
        <taxon>Corynebacterium</taxon>
    </lineage>
</organism>
<dbReference type="GO" id="GO:0005886">
    <property type="term" value="C:plasma membrane"/>
    <property type="evidence" value="ECO:0007669"/>
    <property type="project" value="UniProtKB-SubCell"/>
</dbReference>
<evidence type="ECO:0000256" key="3">
    <source>
        <dbReference type="ARBA" id="ARBA00022692"/>
    </source>
</evidence>
<proteinExistence type="inferred from homology"/>
<accession>A0A9D1S136</accession>
<dbReference type="InterPro" id="IPR025857">
    <property type="entry name" value="MacB_PCD"/>
</dbReference>
<evidence type="ECO:0000259" key="8">
    <source>
        <dbReference type="Pfam" id="PF02687"/>
    </source>
</evidence>
<feature type="transmembrane region" description="Helical" evidence="7">
    <location>
        <begin position="309"/>
        <end position="333"/>
    </location>
</feature>
<comment type="similarity">
    <text evidence="6">Belongs to the ABC-4 integral membrane protein family.</text>
</comment>
<keyword evidence="2" id="KW-1003">Cell membrane</keyword>
<feature type="transmembrane region" description="Helical" evidence="7">
    <location>
        <begin position="725"/>
        <end position="750"/>
    </location>
</feature>
<dbReference type="Pfam" id="PF12704">
    <property type="entry name" value="MacB_PCD"/>
    <property type="match status" value="2"/>
</dbReference>
<feature type="domain" description="ABC3 transporter permease C-terminal" evidence="8">
    <location>
        <begin position="260"/>
        <end position="380"/>
    </location>
</feature>
<dbReference type="PANTHER" id="PTHR30572">
    <property type="entry name" value="MEMBRANE COMPONENT OF TRANSPORTER-RELATED"/>
    <property type="match status" value="1"/>
</dbReference>
<feature type="transmembrane region" description="Helical" evidence="7">
    <location>
        <begin position="488"/>
        <end position="508"/>
    </location>
</feature>
<gene>
    <name evidence="10" type="ORF">H9867_07720</name>
</gene>
<evidence type="ECO:0000256" key="1">
    <source>
        <dbReference type="ARBA" id="ARBA00004651"/>
    </source>
</evidence>
<keyword evidence="5 7" id="KW-0472">Membrane</keyword>
<feature type="transmembrane region" description="Helical" evidence="7">
    <location>
        <begin position="431"/>
        <end position="450"/>
    </location>
</feature>
<feature type="domain" description="MacB-like periplasmic core" evidence="9">
    <location>
        <begin position="17"/>
        <end position="226"/>
    </location>
</feature>
<dbReference type="Pfam" id="PF02687">
    <property type="entry name" value="FtsX"/>
    <property type="match status" value="2"/>
</dbReference>
<feature type="transmembrane region" description="Helical" evidence="7">
    <location>
        <begin position="780"/>
        <end position="800"/>
    </location>
</feature>
<evidence type="ECO:0000256" key="7">
    <source>
        <dbReference type="SAM" id="Phobius"/>
    </source>
</evidence>
<feature type="domain" description="ABC3 transporter permease C-terminal" evidence="8">
    <location>
        <begin position="728"/>
        <end position="845"/>
    </location>
</feature>
<reference evidence="10" key="1">
    <citation type="journal article" date="2021" name="PeerJ">
        <title>Extensive microbial diversity within the chicken gut microbiome revealed by metagenomics and culture.</title>
        <authorList>
            <person name="Gilroy R."/>
            <person name="Ravi A."/>
            <person name="Getino M."/>
            <person name="Pursley I."/>
            <person name="Horton D.L."/>
            <person name="Alikhan N.F."/>
            <person name="Baker D."/>
            <person name="Gharbi K."/>
            <person name="Hall N."/>
            <person name="Watson M."/>
            <person name="Adriaenssens E.M."/>
            <person name="Foster-Nyarko E."/>
            <person name="Jarju S."/>
            <person name="Secka A."/>
            <person name="Antonio M."/>
            <person name="Oren A."/>
            <person name="Chaudhuri R.R."/>
            <person name="La Ragione R."/>
            <person name="Hildebrand F."/>
            <person name="Pallen M.J."/>
        </authorList>
    </citation>
    <scope>NUCLEOTIDE SEQUENCE</scope>
    <source>
        <strain evidence="10">4376</strain>
    </source>
</reference>
<evidence type="ECO:0000256" key="4">
    <source>
        <dbReference type="ARBA" id="ARBA00022989"/>
    </source>
</evidence>
<evidence type="ECO:0000259" key="9">
    <source>
        <dbReference type="Pfam" id="PF12704"/>
    </source>
</evidence>
<dbReference type="GO" id="GO:0022857">
    <property type="term" value="F:transmembrane transporter activity"/>
    <property type="evidence" value="ECO:0007669"/>
    <property type="project" value="TreeGrafter"/>
</dbReference>
<reference evidence="10" key="2">
    <citation type="submission" date="2021-04" db="EMBL/GenBank/DDBJ databases">
        <authorList>
            <person name="Gilroy R."/>
        </authorList>
    </citation>
    <scope>NUCLEOTIDE SEQUENCE</scope>
    <source>
        <strain evidence="10">4376</strain>
    </source>
</reference>
<sequence>MKKIALRSVAAHKIRFLLTILSVVLGTAFVAGSFMFTNSLSKTFEDLFSSVYSDVDAVVSAKPGQPAPPLELLGELEAQGGVAAVNNADEQQVVFATGQGDPLRTGGAPAVITPYYAGDDVAGPPTPIAEGREPRGADEMVLNATAAQEHGVQVGDHLIAVDPEGRREFTVTGLYSFDAEVGGYIGGAVAPEVFAEEYSGGVLPRGAWVKAAEGTDRQQLVGQLQKEYPQLEVRTGQAVADEATEAVKTGLSFLNYFLVAFGLVALLVGTFIIANTFSMIVAQRTREFALLRSLGASARQLTTSVVLEALLVGVIGSALGVVAGYGLVHAIYAAMSAFGLGLPNSGVGLTPEAVAVPLVLGLLVTVGSAWAPARRAGRVHPVEAMRSGDQSSSSSLRGRTIAGAVVAAVGAVAAGAAVFLGDATTGTRASILGVGAVLLIGGVFLISPALSRPVVPVLGRVIGAPFGAVGRLAATNSGRNPRRTATTAFALTLGLALVVSLGMLGATMKNSVKDSVESNITSDLVVTGPQDGGFFPVPAGAVNAVASVDGVADAPAIGLSPVLIDGMGSGGGAGAAYGEGNVTGALGVTVSEGEADLSTPGVLVDQPTADAKGWAVGDAVPATVMGTDTEVPLTLLGIYEPNVVLGPVLLSGASVDEFAGITGGGNSHMVDGLVMVFVNGDGSVSTQELQDRVKDATEKFIVADVLTPTEFAGQQAVMIDQMLNILYALLALAIIVAVLGIINTLALNVIERRQEVGMLRAVGTHRRQVRTMITLEAIQIALYGAVVGALLGLGLGWAFVTVLGDDGLQGVVVPWGLVGVTLLGSALVGALAAVWPAMKAAKTPPLEAIAD</sequence>
<protein>
    <submittedName>
        <fullName evidence="10">ABC transporter permease</fullName>
    </submittedName>
</protein>
<feature type="transmembrane region" description="Helical" evidence="7">
    <location>
        <begin position="16"/>
        <end position="36"/>
    </location>
</feature>
<feature type="transmembrane region" description="Helical" evidence="7">
    <location>
        <begin position="353"/>
        <end position="371"/>
    </location>
</feature>
<feature type="transmembrane region" description="Helical" evidence="7">
    <location>
        <begin position="400"/>
        <end position="419"/>
    </location>
</feature>
<dbReference type="EMBL" id="DXFZ01000093">
    <property type="protein sequence ID" value="HIW96352.1"/>
    <property type="molecule type" value="Genomic_DNA"/>
</dbReference>
<dbReference type="PANTHER" id="PTHR30572:SF4">
    <property type="entry name" value="ABC TRANSPORTER PERMEASE YTRF"/>
    <property type="match status" value="1"/>
</dbReference>
<dbReference type="InterPro" id="IPR003838">
    <property type="entry name" value="ABC3_permease_C"/>
</dbReference>
<keyword evidence="3 7" id="KW-0812">Transmembrane</keyword>
<evidence type="ECO:0000256" key="6">
    <source>
        <dbReference type="ARBA" id="ARBA00038076"/>
    </source>
</evidence>
<feature type="transmembrane region" description="Helical" evidence="7">
    <location>
        <begin position="256"/>
        <end position="282"/>
    </location>
</feature>
<name>A0A9D1S136_9CORY</name>
<evidence type="ECO:0000313" key="10">
    <source>
        <dbReference type="EMBL" id="HIW96352.1"/>
    </source>
</evidence>
<evidence type="ECO:0000256" key="5">
    <source>
        <dbReference type="ARBA" id="ARBA00023136"/>
    </source>
</evidence>
<feature type="domain" description="MacB-like periplasmic core" evidence="9">
    <location>
        <begin position="484"/>
        <end position="695"/>
    </location>
</feature>